<accession>A0ABU3R4W1</accession>
<reference evidence="1 2" key="1">
    <citation type="submission" date="2023-10" db="EMBL/GenBank/DDBJ databases">
        <title>Psychrosphaera aquimaarina strain SW33 isolated from seawater.</title>
        <authorList>
            <person name="Bayburt H."/>
            <person name="Kim J.M."/>
            <person name="Choi B.J."/>
            <person name="Jeon C.O."/>
        </authorList>
    </citation>
    <scope>NUCLEOTIDE SEQUENCE [LARGE SCALE GENOMIC DNA]</scope>
    <source>
        <strain evidence="1 2">KCTC 52743</strain>
    </source>
</reference>
<sequence>MVFLFDVIGYDKKNFINTVTLVKFHRFLIQIITLVSLLFGTSAFAVEVTNLYTGKILVNDKTQKTRVKAHRWAIEQVLSKVSGDKDILDNDVIKREVQHRSANYIKSFAFKTDEQGRTFLVDQFYQTKIDKLIKSVGGSIWGRRRPNTLIWLVVEEGVNRSIVELEQYPQLSEILSQSSDDRGLPVLLPLMDTIDKDAIYSSDVWARFEGTVSAASERYNADNYIMARMRFVDSNKEPEYQTGWLLQFQLMKNTKQLLSDEFSGEQFAVIRSMINRVGDYFASEYAIDSEQVGADNLELMLENVPNIVALTKAEKYLSSLPPVTDVQLMKVSKQQAQFYLNLSGEGLDVVRALALLPEFEKITDVEQKQPLKSLTIEQQLEILTREYLAQTQQAQQLNNSEGAENAVVEDVKKKSITLKYKWLGK</sequence>
<gene>
    <name evidence="1" type="ORF">RT723_17295</name>
</gene>
<dbReference type="InterPro" id="IPR018642">
    <property type="entry name" value="DUF2066"/>
</dbReference>
<dbReference type="Proteomes" id="UP001257914">
    <property type="component" value="Unassembled WGS sequence"/>
</dbReference>
<protein>
    <submittedName>
        <fullName evidence="1">DUF2066 domain-containing protein</fullName>
    </submittedName>
</protein>
<comment type="caution">
    <text evidence="1">The sequence shown here is derived from an EMBL/GenBank/DDBJ whole genome shotgun (WGS) entry which is preliminary data.</text>
</comment>
<dbReference type="EMBL" id="JAWCUA010000010">
    <property type="protein sequence ID" value="MDU0114714.1"/>
    <property type="molecule type" value="Genomic_DNA"/>
</dbReference>
<name>A0ABU3R4W1_9GAMM</name>
<evidence type="ECO:0000313" key="1">
    <source>
        <dbReference type="EMBL" id="MDU0114714.1"/>
    </source>
</evidence>
<evidence type="ECO:0000313" key="2">
    <source>
        <dbReference type="Proteomes" id="UP001257914"/>
    </source>
</evidence>
<dbReference type="RefSeq" id="WP_315948389.1">
    <property type="nucleotide sequence ID" value="NZ_JAWCUA010000010.1"/>
</dbReference>
<proteinExistence type="predicted"/>
<organism evidence="1 2">
    <name type="scientific">Psychrosphaera aquimarina</name>
    <dbReference type="NCBI Taxonomy" id="2044854"/>
    <lineage>
        <taxon>Bacteria</taxon>
        <taxon>Pseudomonadati</taxon>
        <taxon>Pseudomonadota</taxon>
        <taxon>Gammaproteobacteria</taxon>
        <taxon>Alteromonadales</taxon>
        <taxon>Pseudoalteromonadaceae</taxon>
        <taxon>Psychrosphaera</taxon>
    </lineage>
</organism>
<keyword evidence="2" id="KW-1185">Reference proteome</keyword>
<dbReference type="Pfam" id="PF09839">
    <property type="entry name" value="DUF2066"/>
    <property type="match status" value="1"/>
</dbReference>